<evidence type="ECO:0000256" key="11">
    <source>
        <dbReference type="SAM" id="Phobius"/>
    </source>
</evidence>
<keyword evidence="3" id="KW-0813">Transport</keyword>
<feature type="transmembrane region" description="Helical" evidence="11">
    <location>
        <begin position="69"/>
        <end position="89"/>
    </location>
</feature>
<evidence type="ECO:0000256" key="6">
    <source>
        <dbReference type="ARBA" id="ARBA00022892"/>
    </source>
</evidence>
<evidence type="ECO:0000313" key="13">
    <source>
        <dbReference type="Proteomes" id="UP000740883"/>
    </source>
</evidence>
<dbReference type="PROSITE" id="PS00951">
    <property type="entry name" value="ER_LUMEN_RECEPTOR_1"/>
    <property type="match status" value="1"/>
</dbReference>
<evidence type="ECO:0000256" key="3">
    <source>
        <dbReference type="ARBA" id="ARBA00022448"/>
    </source>
</evidence>
<dbReference type="GO" id="GO:0046923">
    <property type="term" value="F:ER retention sequence binding"/>
    <property type="evidence" value="ECO:0007669"/>
    <property type="project" value="InterPro"/>
</dbReference>
<accession>A0A9P6GVN1</accession>
<evidence type="ECO:0000256" key="1">
    <source>
        <dbReference type="ARBA" id="ARBA00004477"/>
    </source>
</evidence>
<dbReference type="Proteomes" id="UP000740883">
    <property type="component" value="Unassembled WGS sequence"/>
</dbReference>
<dbReference type="GO" id="GO:0016192">
    <property type="term" value="P:vesicle-mediated transport"/>
    <property type="evidence" value="ECO:0007669"/>
    <property type="project" value="UniProtKB-KW"/>
</dbReference>
<keyword evidence="13" id="KW-1185">Reference proteome</keyword>
<dbReference type="Pfam" id="PF00810">
    <property type="entry name" value="ER_lumen_recept"/>
    <property type="match status" value="1"/>
</dbReference>
<dbReference type="AlphaFoldDB" id="A0A9P6GVN1"/>
<evidence type="ECO:0000256" key="9">
    <source>
        <dbReference type="ARBA" id="ARBA00023136"/>
    </source>
</evidence>
<evidence type="ECO:0000256" key="4">
    <source>
        <dbReference type="ARBA" id="ARBA00022692"/>
    </source>
</evidence>
<feature type="transmembrane region" description="Helical" evidence="11">
    <location>
        <begin position="164"/>
        <end position="183"/>
    </location>
</feature>
<evidence type="ECO:0000256" key="5">
    <source>
        <dbReference type="ARBA" id="ARBA00022824"/>
    </source>
</evidence>
<dbReference type="PANTHER" id="PTHR10585">
    <property type="entry name" value="ER LUMEN PROTEIN RETAINING RECEPTOR"/>
    <property type="match status" value="1"/>
</dbReference>
<sequence length="231" mass="26982">MLGVETIANTFRFLGDAFHVSSKVVLAHKIEKTKSCSGLSFKTQFLYFLVFICRYFDIFEFKYRRFMNLYNLILKICFVAFQAVILYLVRIKYYASYDSKSDTFKIRLLVIPSAVVSLLLKSKSEGVYEWVSEYLYCFSLVLESIAILPQLVQLQEEGESESMTSVFILLLGLYRAMYTIYFLLKWAAGLRVSPVLMACGMIQVLVYLDFFFVYYKHVFKKTKKTLPTMNK</sequence>
<evidence type="ECO:0000256" key="10">
    <source>
        <dbReference type="ARBA" id="ARBA00023170"/>
    </source>
</evidence>
<gene>
    <name evidence="12" type="primary">kdelr1</name>
    <name evidence="12" type="ORF">NGRA_3227</name>
</gene>
<evidence type="ECO:0000256" key="8">
    <source>
        <dbReference type="ARBA" id="ARBA00022989"/>
    </source>
</evidence>
<dbReference type="InterPro" id="IPR000133">
    <property type="entry name" value="ER_ret_rcpt"/>
</dbReference>
<keyword evidence="4 11" id="KW-0812">Transmembrane</keyword>
<keyword evidence="10 12" id="KW-0675">Receptor</keyword>
<name>A0A9P6GVN1_9MICR</name>
<organism evidence="12 13">
    <name type="scientific">Nosema granulosis</name>
    <dbReference type="NCBI Taxonomy" id="83296"/>
    <lineage>
        <taxon>Eukaryota</taxon>
        <taxon>Fungi</taxon>
        <taxon>Fungi incertae sedis</taxon>
        <taxon>Microsporidia</taxon>
        <taxon>Nosematidae</taxon>
        <taxon>Nosema</taxon>
    </lineage>
</organism>
<evidence type="ECO:0000256" key="7">
    <source>
        <dbReference type="ARBA" id="ARBA00022927"/>
    </source>
</evidence>
<dbReference type="GO" id="GO:0015031">
    <property type="term" value="P:protein transport"/>
    <property type="evidence" value="ECO:0007669"/>
    <property type="project" value="UniProtKB-KW"/>
</dbReference>
<dbReference type="GO" id="GO:0006621">
    <property type="term" value="P:protein retention in ER lumen"/>
    <property type="evidence" value="ECO:0007669"/>
    <property type="project" value="InterPro"/>
</dbReference>
<keyword evidence="5" id="KW-0256">Endoplasmic reticulum</keyword>
<comment type="caution">
    <text evidence="12">The sequence shown here is derived from an EMBL/GenBank/DDBJ whole genome shotgun (WGS) entry which is preliminary data.</text>
</comment>
<keyword evidence="9 11" id="KW-0472">Membrane</keyword>
<dbReference type="PRINTS" id="PR00660">
    <property type="entry name" value="ERLUMENR"/>
</dbReference>
<evidence type="ECO:0000313" key="12">
    <source>
        <dbReference type="EMBL" id="KAF9758222.1"/>
    </source>
</evidence>
<comment type="similarity">
    <text evidence="2">Belongs to the ERD2 family.</text>
</comment>
<feature type="transmembrane region" description="Helical" evidence="11">
    <location>
        <begin position="195"/>
        <end position="215"/>
    </location>
</feature>
<feature type="transmembrane region" description="Helical" evidence="11">
    <location>
        <begin position="134"/>
        <end position="152"/>
    </location>
</feature>
<dbReference type="GO" id="GO:0005789">
    <property type="term" value="C:endoplasmic reticulum membrane"/>
    <property type="evidence" value="ECO:0007669"/>
    <property type="project" value="UniProtKB-SubCell"/>
</dbReference>
<evidence type="ECO:0000256" key="2">
    <source>
        <dbReference type="ARBA" id="ARBA00010120"/>
    </source>
</evidence>
<protein>
    <submittedName>
        <fullName evidence="12">ER lumen protein-retaining receptor 1</fullName>
    </submittedName>
</protein>
<dbReference type="OrthoDB" id="7694678at2759"/>
<dbReference type="EMBL" id="SBJO01000690">
    <property type="protein sequence ID" value="KAF9758222.1"/>
    <property type="molecule type" value="Genomic_DNA"/>
</dbReference>
<keyword evidence="6" id="KW-0931">ER-Golgi transport</keyword>
<keyword evidence="7" id="KW-0653">Protein transport</keyword>
<keyword evidence="8 11" id="KW-1133">Transmembrane helix</keyword>
<reference evidence="12 13" key="1">
    <citation type="journal article" date="2020" name="Genome Biol. Evol.">
        <title>Comparative genomics of strictly vertically transmitted, feminizing microsporidia endosymbionts of amphipod crustaceans.</title>
        <authorList>
            <person name="Cormier A."/>
            <person name="Chebbi M.A."/>
            <person name="Giraud I."/>
            <person name="Wattier R."/>
            <person name="Teixeira M."/>
            <person name="Gilbert C."/>
            <person name="Rigaud T."/>
            <person name="Cordaux R."/>
        </authorList>
    </citation>
    <scope>NUCLEOTIDE SEQUENCE [LARGE SCALE GENOMIC DNA]</scope>
    <source>
        <strain evidence="12 13">Ou3-Ou53</strain>
    </source>
</reference>
<proteinExistence type="inferred from homology"/>
<comment type="subcellular location">
    <subcellularLocation>
        <location evidence="1">Endoplasmic reticulum membrane</location>
        <topology evidence="1">Multi-pass membrane protein</topology>
    </subcellularLocation>
</comment>